<dbReference type="SUPFAM" id="SSF48371">
    <property type="entry name" value="ARM repeat"/>
    <property type="match status" value="1"/>
</dbReference>
<dbReference type="GO" id="GO:0003341">
    <property type="term" value="P:cilium movement"/>
    <property type="evidence" value="ECO:0007669"/>
    <property type="project" value="TreeGrafter"/>
</dbReference>
<dbReference type="AlphaFoldDB" id="A0A391NTJ0"/>
<dbReference type="PANTHER" id="PTHR23314:SF0">
    <property type="entry name" value="SPERM-ASSOCIATED ANTIGEN 6"/>
    <property type="match status" value="1"/>
</dbReference>
<dbReference type="OrthoDB" id="7537227at2759"/>
<dbReference type="InterPro" id="IPR011989">
    <property type="entry name" value="ARM-like"/>
</dbReference>
<accession>A0A391NTJ0</accession>
<evidence type="ECO:0000313" key="2">
    <source>
        <dbReference type="Proteomes" id="UP000265618"/>
    </source>
</evidence>
<name>A0A391NTJ0_9EUKA</name>
<dbReference type="Pfam" id="PF00514">
    <property type="entry name" value="Arm"/>
    <property type="match status" value="2"/>
</dbReference>
<dbReference type="Gene3D" id="1.25.10.10">
    <property type="entry name" value="Leucine-rich Repeat Variant"/>
    <property type="match status" value="2"/>
</dbReference>
<dbReference type="SMART" id="SM00185">
    <property type="entry name" value="ARM"/>
    <property type="match status" value="8"/>
</dbReference>
<dbReference type="InterPro" id="IPR016024">
    <property type="entry name" value="ARM-type_fold"/>
</dbReference>
<protein>
    <recommendedName>
        <fullName evidence="3">Axoneme central apparatus protein</fullName>
    </recommendedName>
</protein>
<dbReference type="InterPro" id="IPR000225">
    <property type="entry name" value="Armadillo"/>
</dbReference>
<dbReference type="GO" id="GO:0015630">
    <property type="term" value="C:microtubule cytoskeleton"/>
    <property type="evidence" value="ECO:0007669"/>
    <property type="project" value="TreeGrafter"/>
</dbReference>
<evidence type="ECO:0008006" key="3">
    <source>
        <dbReference type="Google" id="ProtNLM"/>
    </source>
</evidence>
<keyword evidence="2" id="KW-1185">Reference proteome</keyword>
<evidence type="ECO:0000313" key="1">
    <source>
        <dbReference type="EMBL" id="GCA62578.1"/>
    </source>
</evidence>
<proteinExistence type="predicted"/>
<dbReference type="Proteomes" id="UP000265618">
    <property type="component" value="Unassembled WGS sequence"/>
</dbReference>
<reference evidence="1 2" key="1">
    <citation type="journal article" date="2018" name="PLoS ONE">
        <title>The draft genome of Kipferlia bialata reveals reductive genome evolution in fornicate parasites.</title>
        <authorList>
            <person name="Tanifuji G."/>
            <person name="Takabayashi S."/>
            <person name="Kume K."/>
            <person name="Takagi M."/>
            <person name="Nakayama T."/>
            <person name="Kamikawa R."/>
            <person name="Inagaki Y."/>
            <person name="Hashimoto T."/>
        </authorList>
    </citation>
    <scope>NUCLEOTIDE SEQUENCE [LARGE SCALE GENOMIC DNA]</scope>
    <source>
        <strain evidence="1">NY0173</strain>
    </source>
</reference>
<dbReference type="PANTHER" id="PTHR23314">
    <property type="entry name" value="SPERM-ASSOCIATED ANTIGEN 6 ARMADILLO REPEAT-CONTAINING"/>
    <property type="match status" value="1"/>
</dbReference>
<comment type="caution">
    <text evidence="1">The sequence shown here is derived from an EMBL/GenBank/DDBJ whole genome shotgun (WGS) entry which is preliminary data.</text>
</comment>
<sequence>MSNRFIVAHFEAYQRSRVEFIQGLAEFARSDQNVETIKNLGGISLCRGLLLDNVPSVQQSSALALGRIANFSEEMAELVVSNDVLPQLVYSLAEQNRFYKKNAAFVLRAIARHSIALAQTVVDSGALEPLVTCLEEFDPGVKESAAWALGFIARHSAELAQYVVDVGAVPLLVLCVQEPELSLKRVAISALSDISKHTPELAQMVVDAGAIAYVAPLVANPDTKLKRQVCSCLSQIAKHTVELAELVVEGEVFPRALLLLKDQDVAVCRIACTLVREIVKHTPELAQFVVNAGGIAALVELVEDAEGPAALPGIMALGFIAAFSETLALAVINHRAVPALVKTLTSEPEDHILAAAVWSLGQIGRHTPEHAMALCDANVLPRLLSLFVAEESSDDLRLKTKRAAKAIIAKTTHLSALDPLLHQAPPVILKYVVAQYAKLLPSDVEARRQFVTAGGLQRVQHISAEPGSKLREAIEQVNACFPPEIVSYYNRRPEDMLNLIK</sequence>
<organism evidence="1 2">
    <name type="scientific">Kipferlia bialata</name>
    <dbReference type="NCBI Taxonomy" id="797122"/>
    <lineage>
        <taxon>Eukaryota</taxon>
        <taxon>Metamonada</taxon>
        <taxon>Carpediemonas-like organisms</taxon>
        <taxon>Kipferlia</taxon>
    </lineage>
</organism>
<dbReference type="GO" id="GO:0008017">
    <property type="term" value="F:microtubule binding"/>
    <property type="evidence" value="ECO:0007669"/>
    <property type="project" value="TreeGrafter"/>
</dbReference>
<gene>
    <name evidence="1" type="ORF">KIPB_004412</name>
</gene>
<dbReference type="EMBL" id="BDIP01000942">
    <property type="protein sequence ID" value="GCA62578.1"/>
    <property type="molecule type" value="Genomic_DNA"/>
</dbReference>